<reference evidence="2" key="1">
    <citation type="submission" date="2022-12" db="EMBL/GenBank/DDBJ databases">
        <title>Genome assemblies of Blomia tropicalis.</title>
        <authorList>
            <person name="Cui Y."/>
        </authorList>
    </citation>
    <scope>NUCLEOTIDE SEQUENCE</scope>
    <source>
        <tissue evidence="2">Adult mites</tissue>
    </source>
</reference>
<proteinExistence type="predicted"/>
<name>A0A9Q0RQY5_BLOTA</name>
<keyword evidence="1" id="KW-1133">Transmembrane helix</keyword>
<evidence type="ECO:0000256" key="1">
    <source>
        <dbReference type="SAM" id="Phobius"/>
    </source>
</evidence>
<dbReference type="Proteomes" id="UP001142055">
    <property type="component" value="Chromosome 1"/>
</dbReference>
<keyword evidence="1" id="KW-0812">Transmembrane</keyword>
<feature type="transmembrane region" description="Helical" evidence="1">
    <location>
        <begin position="271"/>
        <end position="293"/>
    </location>
</feature>
<dbReference type="EMBL" id="JAPWDV010000001">
    <property type="protein sequence ID" value="KAJ6223120.1"/>
    <property type="molecule type" value="Genomic_DNA"/>
</dbReference>
<keyword evidence="1" id="KW-0472">Membrane</keyword>
<keyword evidence="3" id="KW-1185">Reference proteome</keyword>
<sequence>MNPLQISELFNSERLLMVDDQEEVIVPVSLSKWLTDIDPVGLKHFYILNMNNFETIHNIIFHNGTNIILFKRPGTAANNIVNRNDSVRETDADKIDYSEVTFRNEQYIIQYNNYNKTKTNENGRQSGKRVIFKPLQSIENLPSQLNGKINLNSEYYFLIRDVDRTKLYAISSLDAKKNEQFYDIFDDEDDDYLHDVPYGFAIDDYIYLFSVRLKRVFILNRTKKFEYTVHHKHWKYFFCCYRNQSNMPSDYAMTLYDYNKLESIKKVRNKYGILILLALPFGCISILYVIYIIKKQFRTNSSDMNNHTNHSTFDETECDASSNDSF</sequence>
<evidence type="ECO:0000313" key="2">
    <source>
        <dbReference type="EMBL" id="KAJ6223120.1"/>
    </source>
</evidence>
<dbReference type="AlphaFoldDB" id="A0A9Q0RQY5"/>
<accession>A0A9Q0RQY5</accession>
<organism evidence="2 3">
    <name type="scientific">Blomia tropicalis</name>
    <name type="common">Mite</name>
    <dbReference type="NCBI Taxonomy" id="40697"/>
    <lineage>
        <taxon>Eukaryota</taxon>
        <taxon>Metazoa</taxon>
        <taxon>Ecdysozoa</taxon>
        <taxon>Arthropoda</taxon>
        <taxon>Chelicerata</taxon>
        <taxon>Arachnida</taxon>
        <taxon>Acari</taxon>
        <taxon>Acariformes</taxon>
        <taxon>Sarcoptiformes</taxon>
        <taxon>Astigmata</taxon>
        <taxon>Glycyphagoidea</taxon>
        <taxon>Echimyopodidae</taxon>
        <taxon>Blomia</taxon>
    </lineage>
</organism>
<comment type="caution">
    <text evidence="2">The sequence shown here is derived from an EMBL/GenBank/DDBJ whole genome shotgun (WGS) entry which is preliminary data.</text>
</comment>
<protein>
    <submittedName>
        <fullName evidence="2">Uncharacterized protein</fullName>
    </submittedName>
</protein>
<evidence type="ECO:0000313" key="3">
    <source>
        <dbReference type="Proteomes" id="UP001142055"/>
    </source>
</evidence>
<gene>
    <name evidence="2" type="ORF">RDWZM_001665</name>
</gene>